<evidence type="ECO:0000313" key="2">
    <source>
        <dbReference type="Proteomes" id="UP001202244"/>
    </source>
</evidence>
<protein>
    <submittedName>
        <fullName evidence="1">Transcriptional regulator</fullName>
    </submittedName>
</protein>
<dbReference type="EMBL" id="CP093846">
    <property type="protein sequence ID" value="UNS96431.1"/>
    <property type="molecule type" value="Genomic_DNA"/>
</dbReference>
<accession>A0ABY3XPN6</accession>
<sequence length="255" mass="29028">MYDLATRKHALALVAQGRSLNSVSRQTGVSRWCLRHWQQRLHPKQRYAACARCTSPPGLPSDAAAYSYLLGLYLGDGCISRLARTHMLRVACADAWPGLIDACEDAMRRVRPQNHVFRVQRPGCVNVTAYSSHWPCLFPQHGPGKKHQRRIELERWQQEVVGAHPWELVRGLVHSDGCRITNWTTRTVGGRPKRYEYPRYFFTNSSEDIVRLYTRTLDGLGVEWTSTRHRSGGDSVSVARRTSVALMDARIGPKY</sequence>
<dbReference type="RefSeq" id="WP_242750426.1">
    <property type="nucleotide sequence ID" value="NZ_CP093846.1"/>
</dbReference>
<dbReference type="InterPro" id="IPR027434">
    <property type="entry name" value="Homing_endonucl"/>
</dbReference>
<name>A0ABY3XPN6_9ACTN</name>
<proteinExistence type="predicted"/>
<evidence type="ECO:0000313" key="1">
    <source>
        <dbReference type="EMBL" id="UNS96431.1"/>
    </source>
</evidence>
<reference evidence="1 2" key="1">
    <citation type="journal article" date="2023" name="Microbiol. Spectr.">
        <title>Synergy between Genome Mining, Metabolomics, and Bioinformatics Uncovers Antibacterial Chlorinated Carbazole Alkaloids and Their Biosynthetic Gene Cluster from Streptomyces tubbatahanensis sp. nov., a Novel Actinomycete Isolated from Sulu Sea, Philippines.</title>
        <authorList>
            <person name="Tenebro C.P."/>
            <person name="Trono D.J.V.L."/>
            <person name="Balida L.A.P."/>
            <person name="Bayog L.K.A."/>
            <person name="Bruna J.R."/>
            <person name="Sabido E.M."/>
            <person name="Caspe D.P.C."/>
            <person name="de Los Santos E.L.C."/>
            <person name="Saludes J.P."/>
            <person name="Dalisay D.S."/>
        </authorList>
    </citation>
    <scope>NUCLEOTIDE SEQUENCE [LARGE SCALE GENOMIC DNA]</scope>
    <source>
        <strain evidence="1 2">DSD3025</strain>
    </source>
</reference>
<organism evidence="1 2">
    <name type="scientific">Streptomyces tubbatahanensis</name>
    <dbReference type="NCBI Taxonomy" id="2923272"/>
    <lineage>
        <taxon>Bacteria</taxon>
        <taxon>Bacillati</taxon>
        <taxon>Actinomycetota</taxon>
        <taxon>Actinomycetes</taxon>
        <taxon>Kitasatosporales</taxon>
        <taxon>Streptomycetaceae</taxon>
        <taxon>Streptomyces</taxon>
    </lineage>
</organism>
<dbReference type="Gene3D" id="3.10.28.10">
    <property type="entry name" value="Homing endonucleases"/>
    <property type="match status" value="1"/>
</dbReference>
<gene>
    <name evidence="1" type="ORF">MMF93_07875</name>
</gene>
<keyword evidence="2" id="KW-1185">Reference proteome</keyword>
<dbReference type="Proteomes" id="UP001202244">
    <property type="component" value="Chromosome"/>
</dbReference>